<reference evidence="3" key="1">
    <citation type="submission" date="2018-10" db="EMBL/GenBank/DDBJ databases">
        <title>Hidden diversity of soil giant viruses.</title>
        <authorList>
            <person name="Schulz F."/>
            <person name="Alteio L."/>
            <person name="Goudeau D."/>
            <person name="Ryan E.M."/>
            <person name="Malmstrom R.R."/>
            <person name="Blanchard J."/>
            <person name="Woyke T."/>
        </authorList>
    </citation>
    <scope>NUCLEOTIDE SEQUENCE</scope>
    <source>
        <strain evidence="3">TEV1</strain>
    </source>
</reference>
<dbReference type="SUPFAM" id="SSF53300">
    <property type="entry name" value="vWA-like"/>
    <property type="match status" value="1"/>
</dbReference>
<sequence length="811" mass="92430">MVLFDIKKHVQLVLKKVIISPELLENFGTVNVEQIYTNNTTELLEVKYVFPLTENDTITSLSFTVDDQEIVGILKEQGTARQEYTEAVGNKQTAMILTKRGSQYEINLGNVEPGAHVVVRYTYITNMELKNGRYKFVVPMNIAPKYEQTINDIYYRSKVAHTSDKELFYDIFMNLTWKSKGIIKSMESLTHEPEFTFNSVNTKGDETTESCRELVSVSAKLNPFNGDFNLFMETDEKNYPVCYRYDQDGKSYLMTQFRVESKEDEVVKNLVSEYVFMIDRSGSMDSDGKMEKANEALCSFLNKLPTHCYFNVISFGDKHESLFSSPKQCTKKNIDDAIKTIKSFKANLGGTEIHRMVEKLVSESTLNRRVYFLVTDGQVSGVDVTGKLIKEKKKMGDRFFTVGIGRDASRELTEKLAIAGNGDSLMVIDTNELETSVLDMLDNSSKKYMTNINCYANFNKNDKNDKIEGDLVDKICSNNKCIVPGKIVTTYMCADATVMDNIESLKLTANIPGNQTLYETHVKLPEATLQDKVIRQLYGINKIHRFNCNVMNERKLMVECSLEYDILCDQTAFIGVKLAKISEENADKNIISHEVKHFDSSNIERSRRLNTIDGLMNRGMVLEAQCETLCMIDECYEIQKAVQLKKSSVRMRRSVSSPAFALTRAASSVSKSVASGYESMRSKLTKASSDIKNIFFKESTNSDKFDVDILVKLQNVDGSFKDTDELYTMFEFTRESVKKASVKDNLDEYITLQLYMYLMLRLRLSLLPTQPLKEIVKRLEMYLKIVDDTTINNFIASNKSVHNEESVEQSN</sequence>
<evidence type="ECO:0000313" key="3">
    <source>
        <dbReference type="EMBL" id="AYV76628.1"/>
    </source>
</evidence>
<proteinExistence type="predicted"/>
<name>A0A3G4ZP16_9VIRU</name>
<evidence type="ECO:0000259" key="2">
    <source>
        <dbReference type="PROSITE" id="PS51468"/>
    </source>
</evidence>
<dbReference type="InterPro" id="IPR036465">
    <property type="entry name" value="vWFA_dom_sf"/>
</dbReference>
<dbReference type="SMART" id="SM00609">
    <property type="entry name" value="VIT"/>
    <property type="match status" value="1"/>
</dbReference>
<accession>A0A3G4ZP16</accession>
<dbReference type="InterPro" id="IPR002035">
    <property type="entry name" value="VWF_A"/>
</dbReference>
<dbReference type="Pfam" id="PF13768">
    <property type="entry name" value="VWA_3"/>
    <property type="match status" value="1"/>
</dbReference>
<dbReference type="InterPro" id="IPR013694">
    <property type="entry name" value="VIT"/>
</dbReference>
<feature type="domain" description="VWFA" evidence="1">
    <location>
        <begin position="273"/>
        <end position="441"/>
    </location>
</feature>
<dbReference type="PROSITE" id="PS51468">
    <property type="entry name" value="VIT"/>
    <property type="match status" value="1"/>
</dbReference>
<dbReference type="Gene3D" id="3.40.50.410">
    <property type="entry name" value="von Willebrand factor, type A domain"/>
    <property type="match status" value="1"/>
</dbReference>
<dbReference type="PROSITE" id="PS50234">
    <property type="entry name" value="VWFA"/>
    <property type="match status" value="1"/>
</dbReference>
<dbReference type="SMART" id="SM00327">
    <property type="entry name" value="VWA"/>
    <property type="match status" value="1"/>
</dbReference>
<gene>
    <name evidence="3" type="ORF">Terrestrivirus10_12</name>
</gene>
<feature type="domain" description="VIT" evidence="2">
    <location>
        <begin position="1"/>
        <end position="125"/>
    </location>
</feature>
<evidence type="ECO:0000259" key="1">
    <source>
        <dbReference type="PROSITE" id="PS50234"/>
    </source>
</evidence>
<organism evidence="3">
    <name type="scientific">Terrestrivirus sp</name>
    <dbReference type="NCBI Taxonomy" id="2487775"/>
    <lineage>
        <taxon>Viruses</taxon>
        <taxon>Varidnaviria</taxon>
        <taxon>Bamfordvirae</taxon>
        <taxon>Nucleocytoviricota</taxon>
        <taxon>Megaviricetes</taxon>
        <taxon>Imitervirales</taxon>
        <taxon>Mimiviridae</taxon>
        <taxon>Klosneuvirinae</taxon>
    </lineage>
</organism>
<protein>
    <submittedName>
        <fullName evidence="3">Uncharacterized protein</fullName>
    </submittedName>
</protein>
<dbReference type="PANTHER" id="PTHR45737:SF6">
    <property type="entry name" value="VON WILLEBRAND FACTOR A DOMAIN-CONTAINING PROTEIN 5A"/>
    <property type="match status" value="1"/>
</dbReference>
<dbReference type="PANTHER" id="PTHR45737">
    <property type="entry name" value="VON WILLEBRAND FACTOR A DOMAIN-CONTAINING PROTEIN 5A"/>
    <property type="match status" value="1"/>
</dbReference>
<dbReference type="Pfam" id="PF08487">
    <property type="entry name" value="VIT"/>
    <property type="match status" value="1"/>
</dbReference>
<dbReference type="EMBL" id="MK071988">
    <property type="protein sequence ID" value="AYV76628.1"/>
    <property type="molecule type" value="Genomic_DNA"/>
</dbReference>